<dbReference type="Gene3D" id="3.30.420.10">
    <property type="entry name" value="Ribonuclease H-like superfamily/Ribonuclease H"/>
    <property type="match status" value="1"/>
</dbReference>
<keyword evidence="2" id="KW-1185">Reference proteome</keyword>
<dbReference type="AlphaFoldDB" id="A0A836F5B3"/>
<evidence type="ECO:0000313" key="2">
    <source>
        <dbReference type="Proteomes" id="UP000668214"/>
    </source>
</evidence>
<accession>A0A836F5B3</accession>
<dbReference type="Proteomes" id="UP000668214">
    <property type="component" value="Unassembled WGS sequence"/>
</dbReference>
<name>A0A836F5B3_9HYME</name>
<dbReference type="InterPro" id="IPR052709">
    <property type="entry name" value="Transposase-MT_Hybrid"/>
</dbReference>
<gene>
    <name evidence="1" type="ORF">G6Z78_0005456</name>
</gene>
<feature type="non-terminal residue" evidence="1">
    <location>
        <position position="123"/>
    </location>
</feature>
<feature type="non-terminal residue" evidence="1">
    <location>
        <position position="1"/>
    </location>
</feature>
<dbReference type="EMBL" id="JAANIA010000071">
    <property type="protein sequence ID" value="KAG5327624.1"/>
    <property type="molecule type" value="Genomic_DNA"/>
</dbReference>
<proteinExistence type="predicted"/>
<evidence type="ECO:0000313" key="1">
    <source>
        <dbReference type="EMBL" id="KAG5327624.1"/>
    </source>
</evidence>
<dbReference type="InterPro" id="IPR036397">
    <property type="entry name" value="RNaseH_sf"/>
</dbReference>
<reference evidence="1" key="1">
    <citation type="submission" date="2020-02" db="EMBL/GenBank/DDBJ databases">
        <title>Relaxed selection underlies rapid genomic changes in the transitions from sociality to social parasitism in ants.</title>
        <authorList>
            <person name="Bi X."/>
        </authorList>
    </citation>
    <scope>NUCLEOTIDE SEQUENCE</scope>
    <source>
        <strain evidence="1">BGI-DK2014c</strain>
        <tissue evidence="1">Whole body</tissue>
    </source>
</reference>
<dbReference type="PANTHER" id="PTHR46060">
    <property type="entry name" value="MARINER MOS1 TRANSPOSASE-LIKE PROTEIN"/>
    <property type="match status" value="1"/>
</dbReference>
<dbReference type="PANTHER" id="PTHR46060:SF1">
    <property type="entry name" value="MARINER MOS1 TRANSPOSASE-LIKE PROTEIN"/>
    <property type="match status" value="1"/>
</dbReference>
<sequence>MINLNQALRKKRPEYQKRQQKVILLRDNASSHIAKLVKETIEAFDWEILSHAAYSPDLAPSDYYLFASMGHAFAQQRFTSYKDVRKWLGDWFGSKEEQFFWRGIHKLSDRWKKCIASDGQYFK</sequence>
<dbReference type="GO" id="GO:0003676">
    <property type="term" value="F:nucleic acid binding"/>
    <property type="evidence" value="ECO:0007669"/>
    <property type="project" value="InterPro"/>
</dbReference>
<protein>
    <submittedName>
        <fullName evidence="1">MOS1T transposase</fullName>
    </submittedName>
</protein>
<organism evidence="1 2">
    <name type="scientific">Pseudoatta argentina</name>
    <dbReference type="NCBI Taxonomy" id="621737"/>
    <lineage>
        <taxon>Eukaryota</taxon>
        <taxon>Metazoa</taxon>
        <taxon>Ecdysozoa</taxon>
        <taxon>Arthropoda</taxon>
        <taxon>Hexapoda</taxon>
        <taxon>Insecta</taxon>
        <taxon>Pterygota</taxon>
        <taxon>Neoptera</taxon>
        <taxon>Endopterygota</taxon>
        <taxon>Hymenoptera</taxon>
        <taxon>Apocrita</taxon>
        <taxon>Aculeata</taxon>
        <taxon>Formicoidea</taxon>
        <taxon>Formicidae</taxon>
        <taxon>Myrmicinae</taxon>
        <taxon>Pseudoatta</taxon>
    </lineage>
</organism>
<comment type="caution">
    <text evidence="1">The sequence shown here is derived from an EMBL/GenBank/DDBJ whole genome shotgun (WGS) entry which is preliminary data.</text>
</comment>